<evidence type="ECO:0000256" key="2">
    <source>
        <dbReference type="ARBA" id="ARBA00023134"/>
    </source>
</evidence>
<dbReference type="PROSITE" id="PS51421">
    <property type="entry name" value="RAS"/>
    <property type="match status" value="1"/>
</dbReference>
<dbReference type="NCBIfam" id="TIGR00231">
    <property type="entry name" value="small_GTP"/>
    <property type="match status" value="1"/>
</dbReference>
<dbReference type="Pfam" id="PF00071">
    <property type="entry name" value="Ras"/>
    <property type="match status" value="1"/>
</dbReference>
<dbReference type="InterPro" id="IPR027417">
    <property type="entry name" value="P-loop_NTPase"/>
</dbReference>
<dbReference type="EMBL" id="GIBP01008904">
    <property type="protein sequence ID" value="NDV37873.1"/>
    <property type="molecule type" value="Transcribed_RNA"/>
</dbReference>
<reference evidence="3" key="1">
    <citation type="journal article" date="2020" name="J. Eukaryot. Microbiol.">
        <title>De novo Sequencing, Assembly and Annotation of the Transcriptome for the Free-Living Testate Amoeba Arcella intermedia.</title>
        <authorList>
            <person name="Ribeiro G.M."/>
            <person name="Porfirio-Sousa A.L."/>
            <person name="Maurer-Alcala X.X."/>
            <person name="Katz L.A."/>
            <person name="Lahr D.J.G."/>
        </authorList>
    </citation>
    <scope>NUCLEOTIDE SEQUENCE</scope>
</reference>
<dbReference type="PANTHER" id="PTHR24070">
    <property type="entry name" value="RAS, DI-RAS, AND RHEB FAMILY MEMBERS OF SMALL GTPASE SUPERFAMILY"/>
    <property type="match status" value="1"/>
</dbReference>
<dbReference type="GO" id="GO:0007165">
    <property type="term" value="P:signal transduction"/>
    <property type="evidence" value="ECO:0007669"/>
    <property type="project" value="InterPro"/>
</dbReference>
<dbReference type="InterPro" id="IPR001806">
    <property type="entry name" value="Small_GTPase"/>
</dbReference>
<dbReference type="GO" id="GO:0005525">
    <property type="term" value="F:GTP binding"/>
    <property type="evidence" value="ECO:0007669"/>
    <property type="project" value="UniProtKB-KW"/>
</dbReference>
<organism evidence="3">
    <name type="scientific">Arcella intermedia</name>
    <dbReference type="NCBI Taxonomy" id="1963864"/>
    <lineage>
        <taxon>Eukaryota</taxon>
        <taxon>Amoebozoa</taxon>
        <taxon>Tubulinea</taxon>
        <taxon>Elardia</taxon>
        <taxon>Arcellinida</taxon>
        <taxon>Sphaerothecina</taxon>
        <taxon>Arcellidae</taxon>
        <taxon>Arcella</taxon>
    </lineage>
</organism>
<dbReference type="SMART" id="SM00174">
    <property type="entry name" value="RHO"/>
    <property type="match status" value="1"/>
</dbReference>
<dbReference type="Gene3D" id="3.40.50.300">
    <property type="entry name" value="P-loop containing nucleotide triphosphate hydrolases"/>
    <property type="match status" value="1"/>
</dbReference>
<dbReference type="SMART" id="SM00173">
    <property type="entry name" value="RAS"/>
    <property type="match status" value="1"/>
</dbReference>
<dbReference type="SUPFAM" id="SSF52540">
    <property type="entry name" value="P-loop containing nucleoside triphosphate hydrolases"/>
    <property type="match status" value="1"/>
</dbReference>
<evidence type="ECO:0000256" key="1">
    <source>
        <dbReference type="ARBA" id="ARBA00022741"/>
    </source>
</evidence>
<protein>
    <submittedName>
        <fullName evidence="3">Uncharacterized protein</fullName>
    </submittedName>
</protein>
<dbReference type="InterPro" id="IPR005225">
    <property type="entry name" value="Small_GTP-bd"/>
</dbReference>
<proteinExistence type="predicted"/>
<name>A0A6B2LLD7_9EUKA</name>
<dbReference type="AlphaFoldDB" id="A0A6B2LLD7"/>
<dbReference type="SMART" id="SM00175">
    <property type="entry name" value="RAB"/>
    <property type="match status" value="1"/>
</dbReference>
<dbReference type="GO" id="GO:0016020">
    <property type="term" value="C:membrane"/>
    <property type="evidence" value="ECO:0007669"/>
    <property type="project" value="InterPro"/>
</dbReference>
<dbReference type="PROSITE" id="PS51419">
    <property type="entry name" value="RAB"/>
    <property type="match status" value="1"/>
</dbReference>
<dbReference type="GO" id="GO:0003924">
    <property type="term" value="F:GTPase activity"/>
    <property type="evidence" value="ECO:0007669"/>
    <property type="project" value="InterPro"/>
</dbReference>
<keyword evidence="1" id="KW-0547">Nucleotide-binding</keyword>
<keyword evidence="2" id="KW-0342">GTP-binding</keyword>
<dbReference type="InterPro" id="IPR020849">
    <property type="entry name" value="Small_GTPase_Ras-type"/>
</dbReference>
<evidence type="ECO:0000313" key="3">
    <source>
        <dbReference type="EMBL" id="NDV37873.1"/>
    </source>
</evidence>
<sequence>MVLGIKGTGKSSLIIQYIQNHFIDDPNVLEELTDDDYCKAVSVDNESCRVYTTDFPDKGPNELPPLTHSHGYMIIYSITSRPSFEAATEYREAILKQKEYQDVVMVLCATKCDLSGYREVSKEEGELLAMQWGCPFVETSAYSRMNVDEAFHEVVREARRKLLKHKKGGGCLIL</sequence>
<dbReference type="PRINTS" id="PR00449">
    <property type="entry name" value="RASTRNSFRMNG"/>
</dbReference>
<accession>A0A6B2LLD7</accession>